<evidence type="ECO:0000313" key="3">
    <source>
        <dbReference type="Proteomes" id="UP000199202"/>
    </source>
</evidence>
<evidence type="ECO:0008006" key="4">
    <source>
        <dbReference type="Google" id="ProtNLM"/>
    </source>
</evidence>
<dbReference type="OrthoDB" id="4557493at2"/>
<evidence type="ECO:0000256" key="1">
    <source>
        <dbReference type="SAM" id="MobiDB-lite"/>
    </source>
</evidence>
<gene>
    <name evidence="2" type="ORF">SAMN05421869_103251</name>
</gene>
<proteinExistence type="predicted"/>
<dbReference type="RefSeq" id="WP_090930171.1">
    <property type="nucleotide sequence ID" value="NZ_FNDJ01000003.1"/>
</dbReference>
<sequence length="157" mass="17575">MASAITGIIAVLGTLLGVTVTYVFQARTAKQAHQTAREERLWQERLTTYSTFAGALTDFRNSQNDRWQHERQDPRSQALTAAQDESRRNRAEATSALFRLRLLANGTLSELASAALKLTEEIPQAADEYDRRDRERKARHALANFTEAAAAQITGDR</sequence>
<organism evidence="2 3">
    <name type="scientific">Nonomuraea jiangxiensis</name>
    <dbReference type="NCBI Taxonomy" id="633440"/>
    <lineage>
        <taxon>Bacteria</taxon>
        <taxon>Bacillati</taxon>
        <taxon>Actinomycetota</taxon>
        <taxon>Actinomycetes</taxon>
        <taxon>Streptosporangiales</taxon>
        <taxon>Streptosporangiaceae</taxon>
        <taxon>Nonomuraea</taxon>
    </lineage>
</organism>
<name>A0A1G8F9M7_9ACTN</name>
<evidence type="ECO:0000313" key="2">
    <source>
        <dbReference type="EMBL" id="SDH78807.1"/>
    </source>
</evidence>
<accession>A0A1G8F9M7</accession>
<dbReference type="AlphaFoldDB" id="A0A1G8F9M7"/>
<reference evidence="2 3" key="1">
    <citation type="submission" date="2016-10" db="EMBL/GenBank/DDBJ databases">
        <authorList>
            <person name="de Groot N.N."/>
        </authorList>
    </citation>
    <scope>NUCLEOTIDE SEQUENCE [LARGE SCALE GENOMIC DNA]</scope>
    <source>
        <strain evidence="2 3">CGMCC 4.6533</strain>
    </source>
</reference>
<keyword evidence="3" id="KW-1185">Reference proteome</keyword>
<protein>
    <recommendedName>
        <fullName evidence="4">Protein kilB</fullName>
    </recommendedName>
</protein>
<dbReference type="EMBL" id="FNDJ01000003">
    <property type="protein sequence ID" value="SDH78807.1"/>
    <property type="molecule type" value="Genomic_DNA"/>
</dbReference>
<feature type="region of interest" description="Disordered" evidence="1">
    <location>
        <begin position="63"/>
        <end position="89"/>
    </location>
</feature>
<dbReference type="STRING" id="633440.SAMN05421869_103251"/>
<dbReference type="Proteomes" id="UP000199202">
    <property type="component" value="Unassembled WGS sequence"/>
</dbReference>